<evidence type="ECO:0000256" key="10">
    <source>
        <dbReference type="ARBA" id="ARBA00022840"/>
    </source>
</evidence>
<sequence length="347" mass="39544">MGNCLGSTNKEQPDVADALDVPVTLGNPFPDFDGRNLKANFKLGKDLGEGAYAKVVEGTYSVTGRTYAVKMVRKANLAPEDEADLLEEVKILRQLNHPNIIDIYQFYRQERDNYYVIIEYMRGGELFDRIVKKQFYTEKEARDLCKILLDAIKYCHDRDIVHRDLKPENLLLTSNDDDASIKLADFGFAKALNGSMVTTQCGTPAYVAPEILRHRPYGTSVDMWSIGVIIYILLGGYPPFHDENQTRLFRKIRAGKFEFHNEYWGSISSDAKDLISRLLTVDQHSRLTAREAVSHPWLLTSDTDLAARNLGKNLEQLKLFNARRKLRAAIKSVLVARRMAHFANARW</sequence>
<evidence type="ECO:0000313" key="17">
    <source>
        <dbReference type="EMBL" id="KAG5179824.1"/>
    </source>
</evidence>
<evidence type="ECO:0000256" key="2">
    <source>
        <dbReference type="ARBA" id="ARBA00012513"/>
    </source>
</evidence>
<dbReference type="PROSITE" id="PS00107">
    <property type="entry name" value="PROTEIN_KINASE_ATP"/>
    <property type="match status" value="1"/>
</dbReference>
<feature type="domain" description="Protein kinase" evidence="16">
    <location>
        <begin position="41"/>
        <end position="298"/>
    </location>
</feature>
<feature type="binding site" evidence="14">
    <location>
        <position position="74"/>
    </location>
    <ligand>
        <name>ATP</name>
        <dbReference type="ChEBI" id="CHEBI:30616"/>
    </ligand>
</feature>
<keyword evidence="7 14" id="KW-0547">Nucleotide-binding</keyword>
<gene>
    <name evidence="17" type="ORF">JKP88DRAFT_183216</name>
</gene>
<evidence type="ECO:0000256" key="9">
    <source>
        <dbReference type="ARBA" id="ARBA00022837"/>
    </source>
</evidence>
<keyword evidence="18" id="KW-1185">Reference proteome</keyword>
<comment type="catalytic activity">
    <reaction evidence="12">
        <text>L-threonyl-[protein] + ATP = O-phospho-L-threonyl-[protein] + ADP + H(+)</text>
        <dbReference type="Rhea" id="RHEA:46608"/>
        <dbReference type="Rhea" id="RHEA-COMP:11060"/>
        <dbReference type="Rhea" id="RHEA-COMP:11605"/>
        <dbReference type="ChEBI" id="CHEBI:15378"/>
        <dbReference type="ChEBI" id="CHEBI:30013"/>
        <dbReference type="ChEBI" id="CHEBI:30616"/>
        <dbReference type="ChEBI" id="CHEBI:61977"/>
        <dbReference type="ChEBI" id="CHEBI:456216"/>
        <dbReference type="EC" id="2.7.11.1"/>
    </reaction>
</comment>
<keyword evidence="8 17" id="KW-0418">Kinase</keyword>
<dbReference type="SUPFAM" id="SSF56112">
    <property type="entry name" value="Protein kinase-like (PK-like)"/>
    <property type="match status" value="1"/>
</dbReference>
<dbReference type="Proteomes" id="UP000664859">
    <property type="component" value="Unassembled WGS sequence"/>
</dbReference>
<name>A0A835YZ60_9STRA</name>
<organism evidence="17 18">
    <name type="scientific">Tribonema minus</name>
    <dbReference type="NCBI Taxonomy" id="303371"/>
    <lineage>
        <taxon>Eukaryota</taxon>
        <taxon>Sar</taxon>
        <taxon>Stramenopiles</taxon>
        <taxon>Ochrophyta</taxon>
        <taxon>PX clade</taxon>
        <taxon>Xanthophyceae</taxon>
        <taxon>Tribonematales</taxon>
        <taxon>Tribonemataceae</taxon>
        <taxon>Tribonema</taxon>
    </lineage>
</organism>
<comment type="caution">
    <text evidence="17">The sequence shown here is derived from an EMBL/GenBank/DDBJ whole genome shotgun (WGS) entry which is preliminary data.</text>
</comment>
<evidence type="ECO:0000256" key="14">
    <source>
        <dbReference type="PROSITE-ProRule" id="PRU10141"/>
    </source>
</evidence>
<comment type="cofactor">
    <cofactor evidence="1">
        <name>Mg(2+)</name>
        <dbReference type="ChEBI" id="CHEBI:18420"/>
    </cofactor>
</comment>
<comment type="catalytic activity">
    <reaction evidence="13">
        <text>L-seryl-[protein] + ATP = O-phospho-L-seryl-[protein] + ADP + H(+)</text>
        <dbReference type="Rhea" id="RHEA:17989"/>
        <dbReference type="Rhea" id="RHEA-COMP:9863"/>
        <dbReference type="Rhea" id="RHEA-COMP:11604"/>
        <dbReference type="ChEBI" id="CHEBI:15378"/>
        <dbReference type="ChEBI" id="CHEBI:29999"/>
        <dbReference type="ChEBI" id="CHEBI:30616"/>
        <dbReference type="ChEBI" id="CHEBI:83421"/>
        <dbReference type="ChEBI" id="CHEBI:456216"/>
        <dbReference type="EC" id="2.7.11.1"/>
    </reaction>
</comment>
<dbReference type="EMBL" id="JAFCMP010000445">
    <property type="protein sequence ID" value="KAG5179824.1"/>
    <property type="molecule type" value="Genomic_DNA"/>
</dbReference>
<dbReference type="InterPro" id="IPR008271">
    <property type="entry name" value="Ser/Thr_kinase_AS"/>
</dbReference>
<dbReference type="OrthoDB" id="193931at2759"/>
<proteinExistence type="inferred from homology"/>
<dbReference type="Gene3D" id="1.10.510.10">
    <property type="entry name" value="Transferase(Phosphotransferase) domain 1"/>
    <property type="match status" value="1"/>
</dbReference>
<dbReference type="Gene3D" id="3.30.200.20">
    <property type="entry name" value="Phosphorylase Kinase, domain 1"/>
    <property type="match status" value="1"/>
</dbReference>
<reference evidence="17" key="1">
    <citation type="submission" date="2021-02" db="EMBL/GenBank/DDBJ databases">
        <title>First Annotated Genome of the Yellow-green Alga Tribonema minus.</title>
        <authorList>
            <person name="Mahan K.M."/>
        </authorList>
    </citation>
    <scope>NUCLEOTIDE SEQUENCE</scope>
    <source>
        <strain evidence="17">UTEX B ZZ1240</strain>
    </source>
</reference>
<dbReference type="FunFam" id="3.30.200.20:FF:000315">
    <property type="entry name" value="Calcium-dependent protein kinase 3"/>
    <property type="match status" value="1"/>
</dbReference>
<keyword evidence="10 14" id="KW-0067">ATP-binding</keyword>
<keyword evidence="5" id="KW-0479">Metal-binding</keyword>
<keyword evidence="9" id="KW-0106">Calcium</keyword>
<evidence type="ECO:0000256" key="5">
    <source>
        <dbReference type="ARBA" id="ARBA00022723"/>
    </source>
</evidence>
<keyword evidence="4" id="KW-0808">Transferase</keyword>
<evidence type="ECO:0000259" key="16">
    <source>
        <dbReference type="PROSITE" id="PS50011"/>
    </source>
</evidence>
<dbReference type="InterPro" id="IPR017441">
    <property type="entry name" value="Protein_kinase_ATP_BS"/>
</dbReference>
<dbReference type="GO" id="GO:0004674">
    <property type="term" value="F:protein serine/threonine kinase activity"/>
    <property type="evidence" value="ECO:0007669"/>
    <property type="project" value="UniProtKB-KW"/>
</dbReference>
<dbReference type="GO" id="GO:0005524">
    <property type="term" value="F:ATP binding"/>
    <property type="evidence" value="ECO:0007669"/>
    <property type="project" value="UniProtKB-UniRule"/>
</dbReference>
<dbReference type="FunFam" id="1.10.510.10:FF:000026">
    <property type="entry name" value="Calcium/calmodulin-dependent protein kinase type 1"/>
    <property type="match status" value="1"/>
</dbReference>
<evidence type="ECO:0000256" key="7">
    <source>
        <dbReference type="ARBA" id="ARBA00022741"/>
    </source>
</evidence>
<keyword evidence="6" id="KW-0677">Repeat</keyword>
<protein>
    <recommendedName>
        <fullName evidence="2">non-specific serine/threonine protein kinase</fullName>
        <ecNumber evidence="2">2.7.11.1</ecNumber>
    </recommendedName>
</protein>
<dbReference type="EC" id="2.7.11.1" evidence="2"/>
<evidence type="ECO:0000256" key="8">
    <source>
        <dbReference type="ARBA" id="ARBA00022777"/>
    </source>
</evidence>
<dbReference type="AlphaFoldDB" id="A0A835YZ60"/>
<evidence type="ECO:0000256" key="1">
    <source>
        <dbReference type="ARBA" id="ARBA00001946"/>
    </source>
</evidence>
<evidence type="ECO:0000256" key="15">
    <source>
        <dbReference type="RuleBase" id="RU000304"/>
    </source>
</evidence>
<dbReference type="Pfam" id="PF00069">
    <property type="entry name" value="Pkinase"/>
    <property type="match status" value="1"/>
</dbReference>
<dbReference type="SMART" id="SM00220">
    <property type="entry name" value="S_TKc"/>
    <property type="match status" value="1"/>
</dbReference>
<dbReference type="PROSITE" id="PS00108">
    <property type="entry name" value="PROTEIN_KINASE_ST"/>
    <property type="match status" value="1"/>
</dbReference>
<evidence type="ECO:0000313" key="18">
    <source>
        <dbReference type="Proteomes" id="UP000664859"/>
    </source>
</evidence>
<evidence type="ECO:0000256" key="13">
    <source>
        <dbReference type="ARBA" id="ARBA00048679"/>
    </source>
</evidence>
<evidence type="ECO:0000256" key="4">
    <source>
        <dbReference type="ARBA" id="ARBA00022679"/>
    </source>
</evidence>
<evidence type="ECO:0000256" key="3">
    <source>
        <dbReference type="ARBA" id="ARBA00022527"/>
    </source>
</evidence>
<keyword evidence="3 15" id="KW-0723">Serine/threonine-protein kinase</keyword>
<comment type="similarity">
    <text evidence="11">Belongs to the protein kinase superfamily. Ser/Thr protein kinase family. CDPK subfamily.</text>
</comment>
<dbReference type="InterPro" id="IPR000719">
    <property type="entry name" value="Prot_kinase_dom"/>
</dbReference>
<dbReference type="CDD" id="cd05117">
    <property type="entry name" value="STKc_CAMK"/>
    <property type="match status" value="1"/>
</dbReference>
<dbReference type="PANTHER" id="PTHR24347">
    <property type="entry name" value="SERINE/THREONINE-PROTEIN KINASE"/>
    <property type="match status" value="1"/>
</dbReference>
<dbReference type="PROSITE" id="PS50011">
    <property type="entry name" value="PROTEIN_KINASE_DOM"/>
    <property type="match status" value="1"/>
</dbReference>
<accession>A0A835YZ60</accession>
<evidence type="ECO:0000256" key="6">
    <source>
        <dbReference type="ARBA" id="ARBA00022737"/>
    </source>
</evidence>
<evidence type="ECO:0000256" key="12">
    <source>
        <dbReference type="ARBA" id="ARBA00047899"/>
    </source>
</evidence>
<evidence type="ECO:0000256" key="11">
    <source>
        <dbReference type="ARBA" id="ARBA00024334"/>
    </source>
</evidence>
<dbReference type="GO" id="GO:0046872">
    <property type="term" value="F:metal ion binding"/>
    <property type="evidence" value="ECO:0007669"/>
    <property type="project" value="UniProtKB-KW"/>
</dbReference>
<dbReference type="InterPro" id="IPR011009">
    <property type="entry name" value="Kinase-like_dom_sf"/>
</dbReference>